<dbReference type="SUPFAM" id="SSF69360">
    <property type="entry name" value="Cell wall binding repeat"/>
    <property type="match status" value="1"/>
</dbReference>
<dbReference type="HOGENOM" id="CLU_1882127_0_0_9"/>
<dbReference type="EMBL" id="AGYR01000044">
    <property type="protein sequence ID" value="ENZ11105.1"/>
    <property type="molecule type" value="Genomic_DNA"/>
</dbReference>
<protein>
    <submittedName>
        <fullName evidence="2">Uncharacterized protein</fullName>
    </submittedName>
</protein>
<accession>A0A0E2HJH0</accession>
<organism evidence="2 3">
    <name type="scientific">[Clostridium] clostridioforme 90A8</name>
    <dbReference type="NCBI Taxonomy" id="999408"/>
    <lineage>
        <taxon>Bacteria</taxon>
        <taxon>Bacillati</taxon>
        <taxon>Bacillota</taxon>
        <taxon>Clostridia</taxon>
        <taxon>Lachnospirales</taxon>
        <taxon>Lachnospiraceae</taxon>
        <taxon>Enterocloster</taxon>
    </lineage>
</organism>
<name>A0A0E2HJH0_9FIRM</name>
<feature type="signal peptide" evidence="1">
    <location>
        <begin position="1"/>
        <end position="18"/>
    </location>
</feature>
<dbReference type="RefSeq" id="WP_002587305.1">
    <property type="nucleotide sequence ID" value="NZ_KB850982.1"/>
</dbReference>
<reference evidence="2 3" key="1">
    <citation type="submission" date="2013-01" db="EMBL/GenBank/DDBJ databases">
        <title>The Genome Sequence of Clostridium clostridioforme 90A8.</title>
        <authorList>
            <consortium name="The Broad Institute Genome Sequencing Platform"/>
            <person name="Earl A."/>
            <person name="Ward D."/>
            <person name="Feldgarden M."/>
            <person name="Gevers D."/>
            <person name="Courvalin P."/>
            <person name="Lambert T."/>
            <person name="Walker B."/>
            <person name="Young S.K."/>
            <person name="Zeng Q."/>
            <person name="Gargeya S."/>
            <person name="Fitzgerald M."/>
            <person name="Haas B."/>
            <person name="Abouelleil A."/>
            <person name="Alvarado L."/>
            <person name="Arachchi H.M."/>
            <person name="Berlin A.M."/>
            <person name="Chapman S.B."/>
            <person name="Dewar J."/>
            <person name="Goldberg J."/>
            <person name="Griggs A."/>
            <person name="Gujja S."/>
            <person name="Hansen M."/>
            <person name="Howarth C."/>
            <person name="Imamovic A."/>
            <person name="Larimer J."/>
            <person name="McCowan C."/>
            <person name="Murphy C."/>
            <person name="Neiman D."/>
            <person name="Pearson M."/>
            <person name="Priest M."/>
            <person name="Roberts A."/>
            <person name="Saif S."/>
            <person name="Shea T."/>
            <person name="Sisk P."/>
            <person name="Sykes S."/>
            <person name="Wortman J."/>
            <person name="Nusbaum C."/>
            <person name="Birren B."/>
        </authorList>
    </citation>
    <scope>NUCLEOTIDE SEQUENCE [LARGE SCALE GENOMIC DNA]</scope>
    <source>
        <strain evidence="2 3">90A8</strain>
    </source>
</reference>
<evidence type="ECO:0000313" key="2">
    <source>
        <dbReference type="EMBL" id="ENZ11105.1"/>
    </source>
</evidence>
<feature type="chain" id="PRO_5038356158" evidence="1">
    <location>
        <begin position="19"/>
        <end position="135"/>
    </location>
</feature>
<dbReference type="GeneID" id="57962130"/>
<comment type="caution">
    <text evidence="2">The sequence shown here is derived from an EMBL/GenBank/DDBJ whole genome shotgun (WGS) entry which is preliminary data.</text>
</comment>
<proteinExistence type="predicted"/>
<evidence type="ECO:0000313" key="3">
    <source>
        <dbReference type="Proteomes" id="UP000013085"/>
    </source>
</evidence>
<evidence type="ECO:0000256" key="1">
    <source>
        <dbReference type="SAM" id="SignalP"/>
    </source>
</evidence>
<dbReference type="Proteomes" id="UP000013085">
    <property type="component" value="Unassembled WGS sequence"/>
</dbReference>
<dbReference type="AlphaFoldDB" id="A0A0E2HJH0"/>
<gene>
    <name evidence="2" type="ORF">HMPREF1090_04137</name>
</gene>
<keyword evidence="1" id="KW-0732">Signal</keyword>
<dbReference type="Gene3D" id="2.10.270.10">
    <property type="entry name" value="Cholin Binding"/>
    <property type="match status" value="1"/>
</dbReference>
<sequence>MRKHTKALATIMAAAALAMVTNSRIPITNIWYYVGQDGKWYCFDRNNGDMKRGTTIDGYTVDFILAGFREKSYVPISRHIALLIYTTNLPVRKPPRLNMSPHLSTAVCVSKSSSASSTESRLYDLYQPWSKITLM</sequence>